<feature type="domain" description="Flagellar basal body rod protein N-terminal" evidence="7">
    <location>
        <begin position="7"/>
        <end position="34"/>
    </location>
</feature>
<dbReference type="STRING" id="1121316.SAMN02745207_02735"/>
<evidence type="ECO:0000313" key="10">
    <source>
        <dbReference type="Proteomes" id="UP000184447"/>
    </source>
</evidence>
<name>A0A1M5W7V7_9CLOT</name>
<keyword evidence="9" id="KW-0966">Cell projection</keyword>
<evidence type="ECO:0000256" key="3">
    <source>
        <dbReference type="ARBA" id="ARBA00017941"/>
    </source>
</evidence>
<dbReference type="Pfam" id="PF06429">
    <property type="entry name" value="Flg_bbr_C"/>
    <property type="match status" value="1"/>
</dbReference>
<keyword evidence="10" id="KW-1185">Reference proteome</keyword>
<evidence type="ECO:0000256" key="5">
    <source>
        <dbReference type="ARBA" id="ARBA00025933"/>
    </source>
</evidence>
<organism evidence="9 10">
    <name type="scientific">Clostridium grantii DSM 8605</name>
    <dbReference type="NCBI Taxonomy" id="1121316"/>
    <lineage>
        <taxon>Bacteria</taxon>
        <taxon>Bacillati</taxon>
        <taxon>Bacillota</taxon>
        <taxon>Clostridia</taxon>
        <taxon>Eubacteriales</taxon>
        <taxon>Clostridiaceae</taxon>
        <taxon>Clostridium</taxon>
    </lineage>
</organism>
<comment type="subcellular location">
    <subcellularLocation>
        <location evidence="1 6">Bacterial flagellum basal body</location>
    </subcellularLocation>
</comment>
<protein>
    <recommendedName>
        <fullName evidence="3 6">Flagellar basal-body rod protein FlgC</fullName>
    </recommendedName>
</protein>
<dbReference type="Proteomes" id="UP000184447">
    <property type="component" value="Unassembled WGS sequence"/>
</dbReference>
<comment type="similarity">
    <text evidence="2">Belongs to the flagella basal body rod proteins family.</text>
</comment>
<keyword evidence="4 6" id="KW-0975">Bacterial flagellum</keyword>
<dbReference type="PROSITE" id="PS00588">
    <property type="entry name" value="FLAGELLA_BB_ROD"/>
    <property type="match status" value="1"/>
</dbReference>
<feature type="domain" description="Flagellar basal-body/hook protein C-terminal" evidence="8">
    <location>
        <begin position="96"/>
        <end position="139"/>
    </location>
</feature>
<evidence type="ECO:0000256" key="1">
    <source>
        <dbReference type="ARBA" id="ARBA00004117"/>
    </source>
</evidence>
<dbReference type="RefSeq" id="WP_073338981.1">
    <property type="nucleotide sequence ID" value="NZ_FQXM01000015.1"/>
</dbReference>
<dbReference type="NCBIfam" id="TIGR01395">
    <property type="entry name" value="FlgC"/>
    <property type="match status" value="1"/>
</dbReference>
<evidence type="ECO:0000259" key="8">
    <source>
        <dbReference type="Pfam" id="PF06429"/>
    </source>
</evidence>
<keyword evidence="9" id="KW-0282">Flagellum</keyword>
<dbReference type="OrthoDB" id="9794148at2"/>
<accession>A0A1M5W7V7</accession>
<sequence>MSIFKSMEISSSGLSVERMRLDTVSSNIANASTTKTEDGEVYRKKTVTFKEKFKNQVDEMGKSSVVSSGVEINKIEESTDEYKIVYEPTHPDADENGFVTYPNVDLLQEMVDMMSATRAYEANVTAFNASKSMLLKALEIGR</sequence>
<evidence type="ECO:0000256" key="4">
    <source>
        <dbReference type="ARBA" id="ARBA00023143"/>
    </source>
</evidence>
<dbReference type="InterPro" id="IPR001444">
    <property type="entry name" value="Flag_bb_rod_N"/>
</dbReference>
<evidence type="ECO:0000313" key="9">
    <source>
        <dbReference type="EMBL" id="SHH83541.1"/>
    </source>
</evidence>
<keyword evidence="9" id="KW-0969">Cilium</keyword>
<proteinExistence type="inferred from homology"/>
<dbReference type="PANTHER" id="PTHR30435">
    <property type="entry name" value="FLAGELLAR PROTEIN"/>
    <property type="match status" value="1"/>
</dbReference>
<dbReference type="AlphaFoldDB" id="A0A1M5W7V7"/>
<dbReference type="InterPro" id="IPR010930">
    <property type="entry name" value="Flg_bb/hook_C_dom"/>
</dbReference>
<dbReference type="GO" id="GO:0030694">
    <property type="term" value="C:bacterial-type flagellum basal body, rod"/>
    <property type="evidence" value="ECO:0007669"/>
    <property type="project" value="UniProtKB-UniRule"/>
</dbReference>
<dbReference type="InterPro" id="IPR019776">
    <property type="entry name" value="Flagellar_basal_body_rod_CS"/>
</dbReference>
<dbReference type="Pfam" id="PF00460">
    <property type="entry name" value="Flg_bb_rod"/>
    <property type="match status" value="1"/>
</dbReference>
<evidence type="ECO:0000256" key="2">
    <source>
        <dbReference type="ARBA" id="ARBA00009677"/>
    </source>
</evidence>
<dbReference type="EMBL" id="FQXM01000015">
    <property type="protein sequence ID" value="SHH83541.1"/>
    <property type="molecule type" value="Genomic_DNA"/>
</dbReference>
<dbReference type="PANTHER" id="PTHR30435:SF2">
    <property type="entry name" value="FLAGELLAR BASAL-BODY ROD PROTEIN FLGC"/>
    <property type="match status" value="1"/>
</dbReference>
<evidence type="ECO:0000259" key="7">
    <source>
        <dbReference type="Pfam" id="PF00460"/>
    </source>
</evidence>
<reference evidence="9 10" key="1">
    <citation type="submission" date="2016-11" db="EMBL/GenBank/DDBJ databases">
        <authorList>
            <person name="Jaros S."/>
            <person name="Januszkiewicz K."/>
            <person name="Wedrychowicz H."/>
        </authorList>
    </citation>
    <scope>NUCLEOTIDE SEQUENCE [LARGE SCALE GENOMIC DNA]</scope>
    <source>
        <strain evidence="9 10">DSM 8605</strain>
    </source>
</reference>
<gene>
    <name evidence="9" type="ORF">SAMN02745207_02735</name>
</gene>
<dbReference type="GO" id="GO:0071978">
    <property type="term" value="P:bacterial-type flagellum-dependent swarming motility"/>
    <property type="evidence" value="ECO:0007669"/>
    <property type="project" value="TreeGrafter"/>
</dbReference>
<dbReference type="InterPro" id="IPR006299">
    <property type="entry name" value="FlgC"/>
</dbReference>
<evidence type="ECO:0000256" key="6">
    <source>
        <dbReference type="RuleBase" id="RU362062"/>
    </source>
</evidence>
<comment type="subunit">
    <text evidence="5 6">The basal body constitutes a major portion of the flagellar organelle and consists of four rings (L,P,S, and M) mounted on a central rod. The rod consists of about 26 subunits of FlgG in the distal portion, and FlgB, FlgC and FlgF are thought to build up the proximal portion of the rod with about 6 subunits each.</text>
</comment>